<comment type="caution">
    <text evidence="1">The sequence shown here is derived from an EMBL/GenBank/DDBJ whole genome shotgun (WGS) entry which is preliminary data.</text>
</comment>
<dbReference type="Proteomes" id="UP001152795">
    <property type="component" value="Unassembled WGS sequence"/>
</dbReference>
<sequence>MNNSTHKNKRGNWEMSLPFREKVPQVPNNRHQALNRLNNMLRSFKRKPELKRDYLAFMAKILDKR</sequence>
<dbReference type="PANTHER" id="PTHR47331:SF6">
    <property type="entry name" value="DOUBLECORTIN DOMAIN-CONTAINING PROTEIN"/>
    <property type="match status" value="1"/>
</dbReference>
<proteinExistence type="predicted"/>
<dbReference type="PANTHER" id="PTHR47331">
    <property type="entry name" value="PHD-TYPE DOMAIN-CONTAINING PROTEIN"/>
    <property type="match status" value="1"/>
</dbReference>
<accession>A0A6S7GLW2</accession>
<dbReference type="AlphaFoldDB" id="A0A6S7GLW2"/>
<gene>
    <name evidence="1" type="ORF">PACLA_8A000873</name>
</gene>
<keyword evidence="2" id="KW-1185">Reference proteome</keyword>
<evidence type="ECO:0000313" key="2">
    <source>
        <dbReference type="Proteomes" id="UP001152795"/>
    </source>
</evidence>
<reference evidence="1" key="1">
    <citation type="submission" date="2020-04" db="EMBL/GenBank/DDBJ databases">
        <authorList>
            <person name="Alioto T."/>
            <person name="Alioto T."/>
            <person name="Gomez Garrido J."/>
        </authorList>
    </citation>
    <scope>NUCLEOTIDE SEQUENCE</scope>
    <source>
        <strain evidence="1">A484AB</strain>
    </source>
</reference>
<dbReference type="EMBL" id="CACRXK020002068">
    <property type="protein sequence ID" value="CAB3992523.1"/>
    <property type="molecule type" value="Genomic_DNA"/>
</dbReference>
<name>A0A6S7GLW2_PARCT</name>
<dbReference type="OrthoDB" id="6154541at2759"/>
<organism evidence="1 2">
    <name type="scientific">Paramuricea clavata</name>
    <name type="common">Red gorgonian</name>
    <name type="synonym">Violescent sea-whip</name>
    <dbReference type="NCBI Taxonomy" id="317549"/>
    <lineage>
        <taxon>Eukaryota</taxon>
        <taxon>Metazoa</taxon>
        <taxon>Cnidaria</taxon>
        <taxon>Anthozoa</taxon>
        <taxon>Octocorallia</taxon>
        <taxon>Malacalcyonacea</taxon>
        <taxon>Plexauridae</taxon>
        <taxon>Paramuricea</taxon>
    </lineage>
</organism>
<feature type="non-terminal residue" evidence="1">
    <location>
        <position position="65"/>
    </location>
</feature>
<protein>
    <submittedName>
        <fullName evidence="1">Uncharacterized protein</fullName>
    </submittedName>
</protein>
<evidence type="ECO:0000313" key="1">
    <source>
        <dbReference type="EMBL" id="CAB3992523.1"/>
    </source>
</evidence>